<evidence type="ECO:0000313" key="8">
    <source>
        <dbReference type="EMBL" id="MPA68755.1"/>
    </source>
</evidence>
<keyword evidence="1" id="KW-0479">Metal-binding</keyword>
<keyword evidence="8" id="KW-0378">Hydrolase</keyword>
<evidence type="ECO:0000259" key="7">
    <source>
        <dbReference type="PROSITE" id="PS51999"/>
    </source>
</evidence>
<keyword evidence="6" id="KW-1133">Transmembrane helix</keyword>
<dbReference type="EC" id="3.2.1.21" evidence="8"/>
<dbReference type="PROSITE" id="PS51999">
    <property type="entry name" value="ZF_GRF"/>
    <property type="match status" value="1"/>
</dbReference>
<dbReference type="GO" id="GO:0008270">
    <property type="term" value="F:zinc ion binding"/>
    <property type="evidence" value="ECO:0007669"/>
    <property type="project" value="UniProtKB-KW"/>
</dbReference>
<keyword evidence="2 4" id="KW-0863">Zinc-finger</keyword>
<protein>
    <submittedName>
        <fullName evidence="8">Putative cyanogenic beta-glucosidase-like</fullName>
        <ecNumber evidence="8">3.2.1.21</ecNumber>
    </submittedName>
</protein>
<evidence type="ECO:0000256" key="4">
    <source>
        <dbReference type="PROSITE-ProRule" id="PRU01343"/>
    </source>
</evidence>
<evidence type="ECO:0000256" key="2">
    <source>
        <dbReference type="ARBA" id="ARBA00022771"/>
    </source>
</evidence>
<name>A0A5B7BJA2_DAVIN</name>
<keyword evidence="5" id="KW-0175">Coiled coil</keyword>
<dbReference type="PANTHER" id="PTHR33248">
    <property type="entry name" value="ZINC ION-BINDING PROTEIN"/>
    <property type="match status" value="1"/>
</dbReference>
<feature type="domain" description="GRF-type" evidence="7">
    <location>
        <begin position="64"/>
        <end position="106"/>
    </location>
</feature>
<evidence type="ECO:0000256" key="1">
    <source>
        <dbReference type="ARBA" id="ARBA00022723"/>
    </source>
</evidence>
<dbReference type="AlphaFoldDB" id="A0A5B7BJA2"/>
<proteinExistence type="predicted"/>
<feature type="transmembrane region" description="Helical" evidence="6">
    <location>
        <begin position="162"/>
        <end position="180"/>
    </location>
</feature>
<dbReference type="EMBL" id="GHES01038196">
    <property type="protein sequence ID" value="MPA68755.1"/>
    <property type="molecule type" value="Transcribed_RNA"/>
</dbReference>
<evidence type="ECO:0000256" key="5">
    <source>
        <dbReference type="SAM" id="Coils"/>
    </source>
</evidence>
<organism evidence="8">
    <name type="scientific">Davidia involucrata</name>
    <name type="common">Dove tree</name>
    <dbReference type="NCBI Taxonomy" id="16924"/>
    <lineage>
        <taxon>Eukaryota</taxon>
        <taxon>Viridiplantae</taxon>
        <taxon>Streptophyta</taxon>
        <taxon>Embryophyta</taxon>
        <taxon>Tracheophyta</taxon>
        <taxon>Spermatophyta</taxon>
        <taxon>Magnoliopsida</taxon>
        <taxon>eudicotyledons</taxon>
        <taxon>Gunneridae</taxon>
        <taxon>Pentapetalae</taxon>
        <taxon>asterids</taxon>
        <taxon>Cornales</taxon>
        <taxon>Nyssaceae</taxon>
        <taxon>Davidia</taxon>
    </lineage>
</organism>
<dbReference type="InterPro" id="IPR010666">
    <property type="entry name" value="Znf_GRF"/>
</dbReference>
<accession>A0A5B7BJA2</accession>
<gene>
    <name evidence="8" type="ORF">Din_038196</name>
</gene>
<keyword evidence="6" id="KW-0472">Membrane</keyword>
<feature type="coiled-coil region" evidence="5">
    <location>
        <begin position="122"/>
        <end position="156"/>
    </location>
</feature>
<evidence type="ECO:0000256" key="6">
    <source>
        <dbReference type="SAM" id="Phobius"/>
    </source>
</evidence>
<evidence type="ECO:0000256" key="3">
    <source>
        <dbReference type="ARBA" id="ARBA00022833"/>
    </source>
</evidence>
<dbReference type="Pfam" id="PF06839">
    <property type="entry name" value="Zn_ribbon_GRF"/>
    <property type="match status" value="1"/>
</dbReference>
<dbReference type="GO" id="GO:0008422">
    <property type="term" value="F:beta-glucosidase activity"/>
    <property type="evidence" value="ECO:0007669"/>
    <property type="project" value="UniProtKB-EC"/>
</dbReference>
<keyword evidence="8" id="KW-0326">Glycosidase</keyword>
<sequence>MKFGEKISEKIWKKMVFGEKESGGKLKNKIGAFNQDMASRNTSSGLTNQASSSSGQWATSFPQCYCGLRAPLKTSYTLDNSGRRFFGCSNYNTGMKCQSFTWFDPPPCARGKEFDDLLLNKMMELRRKNEELHIKNKQLEEQNKLLRSQIATYKDKKLGQKFKMAFILFVLLGIAIWMGGSPCK</sequence>
<keyword evidence="3" id="KW-0862">Zinc</keyword>
<reference evidence="8" key="1">
    <citation type="submission" date="2019-08" db="EMBL/GenBank/DDBJ databases">
        <title>Reference gene set and small RNA set construction with multiple tissues from Davidia involucrata Baill.</title>
        <authorList>
            <person name="Yang H."/>
            <person name="Zhou C."/>
            <person name="Li G."/>
            <person name="Wang J."/>
            <person name="Gao P."/>
            <person name="Wang M."/>
            <person name="Wang R."/>
            <person name="Zhao Y."/>
        </authorList>
    </citation>
    <scope>NUCLEOTIDE SEQUENCE</scope>
    <source>
        <tissue evidence="8">Mixed with DoveR01_LX</tissue>
    </source>
</reference>
<keyword evidence="6" id="KW-0812">Transmembrane</keyword>